<organism evidence="3 4">
    <name type="scientific">Gymnopilus junonius</name>
    <name type="common">Spectacular rustgill mushroom</name>
    <name type="synonym">Gymnopilus spectabilis subsp. junonius</name>
    <dbReference type="NCBI Taxonomy" id="109634"/>
    <lineage>
        <taxon>Eukaryota</taxon>
        <taxon>Fungi</taxon>
        <taxon>Dikarya</taxon>
        <taxon>Basidiomycota</taxon>
        <taxon>Agaricomycotina</taxon>
        <taxon>Agaricomycetes</taxon>
        <taxon>Agaricomycetidae</taxon>
        <taxon>Agaricales</taxon>
        <taxon>Agaricineae</taxon>
        <taxon>Hymenogastraceae</taxon>
        <taxon>Gymnopilus</taxon>
    </lineage>
</organism>
<feature type="transmembrane region" description="Helical" evidence="1">
    <location>
        <begin position="16"/>
        <end position="39"/>
    </location>
</feature>
<evidence type="ECO:0000259" key="2">
    <source>
        <dbReference type="Pfam" id="PF20152"/>
    </source>
</evidence>
<evidence type="ECO:0000313" key="3">
    <source>
        <dbReference type="EMBL" id="KAF8910579.1"/>
    </source>
</evidence>
<keyword evidence="4" id="KW-1185">Reference proteome</keyword>
<keyword evidence="1" id="KW-1133">Transmembrane helix</keyword>
<protein>
    <recommendedName>
        <fullName evidence="2">DUF6534 domain-containing protein</fullName>
    </recommendedName>
</protein>
<name>A0A9P5P0F2_GYMJU</name>
<feature type="domain" description="DUF6534" evidence="2">
    <location>
        <begin position="170"/>
        <end position="251"/>
    </location>
</feature>
<feature type="transmembrane region" description="Helical" evidence="1">
    <location>
        <begin position="159"/>
        <end position="185"/>
    </location>
</feature>
<sequence length="262" mass="29333">MAFTAIPLDVPKNKGAVLIGGLASSMLSGFVYVQVVVYFKVYSSDMWQIKAVVASILFLDIVHSVFIWLVLWNYFITDFGLPDGVQDGHWEIGVIFIVTGILIFLAHLFHSHRLFRLAKNKYLLTVPIVVIASVRLVLSIVGGAQLLRFQTIFRWRTDVGWIFTTSLVLSAAVDVLLTISLISILCLKKRGTPSLNAIVDLLMRYAFETACVTCAGSLSSVFCWALMPRNLIFLGLYFVVAKLYSNSLLSTYGLFLDRPQYF</sequence>
<dbReference type="AlphaFoldDB" id="A0A9P5P0F2"/>
<dbReference type="OrthoDB" id="3206554at2759"/>
<feature type="transmembrane region" description="Helical" evidence="1">
    <location>
        <begin position="122"/>
        <end position="147"/>
    </location>
</feature>
<reference evidence="3" key="1">
    <citation type="submission" date="2020-11" db="EMBL/GenBank/DDBJ databases">
        <authorList>
            <consortium name="DOE Joint Genome Institute"/>
            <person name="Ahrendt S."/>
            <person name="Riley R."/>
            <person name="Andreopoulos W."/>
            <person name="LaButti K."/>
            <person name="Pangilinan J."/>
            <person name="Ruiz-duenas F.J."/>
            <person name="Barrasa J.M."/>
            <person name="Sanchez-Garcia M."/>
            <person name="Camarero S."/>
            <person name="Miyauchi S."/>
            <person name="Serrano A."/>
            <person name="Linde D."/>
            <person name="Babiker R."/>
            <person name="Drula E."/>
            <person name="Ayuso-Fernandez I."/>
            <person name="Pacheco R."/>
            <person name="Padilla G."/>
            <person name="Ferreira P."/>
            <person name="Barriuso J."/>
            <person name="Kellner H."/>
            <person name="Castanera R."/>
            <person name="Alfaro M."/>
            <person name="Ramirez L."/>
            <person name="Pisabarro A.G."/>
            <person name="Kuo A."/>
            <person name="Tritt A."/>
            <person name="Lipzen A."/>
            <person name="He G."/>
            <person name="Yan M."/>
            <person name="Ng V."/>
            <person name="Cullen D."/>
            <person name="Martin F."/>
            <person name="Rosso M.-N."/>
            <person name="Henrissat B."/>
            <person name="Hibbett D."/>
            <person name="Martinez A.T."/>
            <person name="Grigoriev I.V."/>
        </authorList>
    </citation>
    <scope>NUCLEOTIDE SEQUENCE</scope>
    <source>
        <strain evidence="3">AH 44721</strain>
    </source>
</reference>
<evidence type="ECO:0000256" key="1">
    <source>
        <dbReference type="SAM" id="Phobius"/>
    </source>
</evidence>
<keyword evidence="1" id="KW-0472">Membrane</keyword>
<gene>
    <name evidence="3" type="ORF">CPB84DRAFT_1229658</name>
</gene>
<dbReference type="Proteomes" id="UP000724874">
    <property type="component" value="Unassembled WGS sequence"/>
</dbReference>
<feature type="transmembrane region" description="Helical" evidence="1">
    <location>
        <begin position="51"/>
        <end position="72"/>
    </location>
</feature>
<comment type="caution">
    <text evidence="3">The sequence shown here is derived from an EMBL/GenBank/DDBJ whole genome shotgun (WGS) entry which is preliminary data.</text>
</comment>
<dbReference type="InterPro" id="IPR045339">
    <property type="entry name" value="DUF6534"/>
</dbReference>
<keyword evidence="1" id="KW-0812">Transmembrane</keyword>
<evidence type="ECO:0000313" key="4">
    <source>
        <dbReference type="Proteomes" id="UP000724874"/>
    </source>
</evidence>
<feature type="transmembrane region" description="Helical" evidence="1">
    <location>
        <begin position="205"/>
        <end position="227"/>
    </location>
</feature>
<dbReference type="PANTHER" id="PTHR40465">
    <property type="entry name" value="CHROMOSOME 1, WHOLE GENOME SHOTGUN SEQUENCE"/>
    <property type="match status" value="1"/>
</dbReference>
<proteinExistence type="predicted"/>
<dbReference type="EMBL" id="JADNYJ010000006">
    <property type="protein sequence ID" value="KAF8910579.1"/>
    <property type="molecule type" value="Genomic_DNA"/>
</dbReference>
<feature type="transmembrane region" description="Helical" evidence="1">
    <location>
        <begin position="233"/>
        <end position="256"/>
    </location>
</feature>
<dbReference type="PANTHER" id="PTHR40465:SF1">
    <property type="entry name" value="DUF6534 DOMAIN-CONTAINING PROTEIN"/>
    <property type="match status" value="1"/>
</dbReference>
<accession>A0A9P5P0F2</accession>
<feature type="transmembrane region" description="Helical" evidence="1">
    <location>
        <begin position="92"/>
        <end position="110"/>
    </location>
</feature>
<dbReference type="Pfam" id="PF20152">
    <property type="entry name" value="DUF6534"/>
    <property type="match status" value="1"/>
</dbReference>